<dbReference type="EMBL" id="JABAIA010000003">
    <property type="protein sequence ID" value="NLR67897.1"/>
    <property type="molecule type" value="Genomic_DNA"/>
</dbReference>
<protein>
    <submittedName>
        <fullName evidence="2">Helix-turn-helix transcriptional regulator</fullName>
    </submittedName>
</protein>
<reference evidence="2 3" key="1">
    <citation type="submission" date="2020-04" db="EMBL/GenBank/DDBJ databases">
        <authorList>
            <person name="Yin C."/>
        </authorList>
    </citation>
    <scope>NUCLEOTIDE SEQUENCE [LARGE SCALE GENOMIC DNA]</scope>
    <source>
        <strain evidence="2 3">Ae27</strain>
    </source>
</reference>
<evidence type="ECO:0000259" key="1">
    <source>
        <dbReference type="PROSITE" id="PS50943"/>
    </source>
</evidence>
<dbReference type="InterPro" id="IPR010982">
    <property type="entry name" value="Lambda_DNA-bd_dom_sf"/>
</dbReference>
<feature type="domain" description="HTH cro/C1-type" evidence="1">
    <location>
        <begin position="26"/>
        <end position="75"/>
    </location>
</feature>
<name>A0A847S4Y0_9BACT</name>
<dbReference type="SUPFAM" id="SSF47413">
    <property type="entry name" value="lambda repressor-like DNA-binding domains"/>
    <property type="match status" value="1"/>
</dbReference>
<accession>A0A847S4Y0</accession>
<dbReference type="PROSITE" id="PS50943">
    <property type="entry name" value="HTH_CROC1"/>
    <property type="match status" value="1"/>
</dbReference>
<dbReference type="SMART" id="SM00530">
    <property type="entry name" value="HTH_XRE"/>
    <property type="match status" value="1"/>
</dbReference>
<proteinExistence type="predicted"/>
<dbReference type="Pfam" id="PF01381">
    <property type="entry name" value="HTH_3"/>
    <property type="match status" value="1"/>
</dbReference>
<dbReference type="AlphaFoldDB" id="A0A847S4Y0"/>
<keyword evidence="3" id="KW-1185">Reference proteome</keyword>
<sequence length="111" mass="12399">MGKEDKAEAKVDSPKLVLNRIGAVLKEKGMSNEDLAGKIKVAPSTVSQYVTNTVQPSPQMFFLIALVTGSDVRELFVSLKDRSPQEKDELMKELLAFTYRSKRTKPKDKNV</sequence>
<organism evidence="2 3">
    <name type="scientific">Chitinophaga varians</name>
    <dbReference type="NCBI Taxonomy" id="2202339"/>
    <lineage>
        <taxon>Bacteria</taxon>
        <taxon>Pseudomonadati</taxon>
        <taxon>Bacteroidota</taxon>
        <taxon>Chitinophagia</taxon>
        <taxon>Chitinophagales</taxon>
        <taxon>Chitinophagaceae</taxon>
        <taxon>Chitinophaga</taxon>
    </lineage>
</organism>
<gene>
    <name evidence="2" type="ORF">HGH92_26570</name>
</gene>
<dbReference type="InterPro" id="IPR001387">
    <property type="entry name" value="Cro/C1-type_HTH"/>
</dbReference>
<evidence type="ECO:0000313" key="3">
    <source>
        <dbReference type="Proteomes" id="UP000570474"/>
    </source>
</evidence>
<dbReference type="CDD" id="cd00093">
    <property type="entry name" value="HTH_XRE"/>
    <property type="match status" value="1"/>
</dbReference>
<dbReference type="Proteomes" id="UP000570474">
    <property type="component" value="Unassembled WGS sequence"/>
</dbReference>
<comment type="caution">
    <text evidence="2">The sequence shown here is derived from an EMBL/GenBank/DDBJ whole genome shotgun (WGS) entry which is preliminary data.</text>
</comment>
<dbReference type="Gene3D" id="1.10.260.40">
    <property type="entry name" value="lambda repressor-like DNA-binding domains"/>
    <property type="match status" value="1"/>
</dbReference>
<evidence type="ECO:0000313" key="2">
    <source>
        <dbReference type="EMBL" id="NLR67897.1"/>
    </source>
</evidence>
<dbReference type="GO" id="GO:0003677">
    <property type="term" value="F:DNA binding"/>
    <property type="evidence" value="ECO:0007669"/>
    <property type="project" value="InterPro"/>
</dbReference>
<dbReference type="RefSeq" id="WP_168873838.1">
    <property type="nucleotide sequence ID" value="NZ_JABAIA010000003.1"/>
</dbReference>